<dbReference type="InterPro" id="IPR025711">
    <property type="entry name" value="PepSY"/>
</dbReference>
<proteinExistence type="predicted"/>
<feature type="domain" description="PepSY" evidence="2">
    <location>
        <begin position="191"/>
        <end position="245"/>
    </location>
</feature>
<dbReference type="STRING" id="237682.SAMN05421676_102379"/>
<dbReference type="AlphaFoldDB" id="A0A1I0BAA6"/>
<dbReference type="EMBL" id="FOHJ01000002">
    <property type="protein sequence ID" value="SET03022.1"/>
    <property type="molecule type" value="Genomic_DNA"/>
</dbReference>
<evidence type="ECO:0000259" key="2">
    <source>
        <dbReference type="Pfam" id="PF03413"/>
    </source>
</evidence>
<dbReference type="Proteomes" id="UP000199095">
    <property type="component" value="Unassembled WGS sequence"/>
</dbReference>
<evidence type="ECO:0000313" key="3">
    <source>
        <dbReference type="EMBL" id="SET03022.1"/>
    </source>
</evidence>
<dbReference type="RefSeq" id="WP_093132294.1">
    <property type="nucleotide sequence ID" value="NZ_FOHJ01000002.1"/>
</dbReference>
<evidence type="ECO:0000313" key="4">
    <source>
        <dbReference type="Proteomes" id="UP000199095"/>
    </source>
</evidence>
<evidence type="ECO:0000256" key="1">
    <source>
        <dbReference type="SAM" id="MobiDB-lite"/>
    </source>
</evidence>
<dbReference type="OrthoDB" id="5361545at2"/>
<feature type="compositionally biased region" description="Basic and acidic residues" evidence="1">
    <location>
        <begin position="94"/>
        <end position="119"/>
    </location>
</feature>
<dbReference type="Pfam" id="PF03413">
    <property type="entry name" value="PepSY"/>
    <property type="match status" value="2"/>
</dbReference>
<name>A0A1I0BAA6_9BACI</name>
<gene>
    <name evidence="3" type="ORF">SAMN05421676_102379</name>
</gene>
<feature type="compositionally biased region" description="Basic and acidic residues" evidence="1">
    <location>
        <begin position="144"/>
        <end position="174"/>
    </location>
</feature>
<accession>A0A1I0BAA6</accession>
<protein>
    <submittedName>
        <fullName evidence="3">Peptidase propeptide and YPEB domain-containing protein</fullName>
    </submittedName>
</protein>
<organism evidence="3 4">
    <name type="scientific">Salinibacillus kushneri</name>
    <dbReference type="NCBI Taxonomy" id="237682"/>
    <lineage>
        <taxon>Bacteria</taxon>
        <taxon>Bacillati</taxon>
        <taxon>Bacillota</taxon>
        <taxon>Bacilli</taxon>
        <taxon>Bacillales</taxon>
        <taxon>Bacillaceae</taxon>
        <taxon>Salinibacillus</taxon>
    </lineage>
</organism>
<keyword evidence="4" id="KW-1185">Reference proteome</keyword>
<reference evidence="4" key="1">
    <citation type="submission" date="2016-10" db="EMBL/GenBank/DDBJ databases">
        <authorList>
            <person name="Varghese N."/>
            <person name="Submissions S."/>
        </authorList>
    </citation>
    <scope>NUCLEOTIDE SEQUENCE [LARGE SCALE GENOMIC DNA]</scope>
    <source>
        <strain evidence="4">CGMCC 1.3566</strain>
    </source>
</reference>
<dbReference type="Gene3D" id="3.10.450.40">
    <property type="match status" value="2"/>
</dbReference>
<feature type="compositionally biased region" description="Polar residues" evidence="1">
    <location>
        <begin position="129"/>
        <end position="142"/>
    </location>
</feature>
<feature type="region of interest" description="Disordered" evidence="1">
    <location>
        <begin position="94"/>
        <end position="174"/>
    </location>
</feature>
<sequence length="253" mass="28445">MKKKVLVSIIAMVVAFSVGMVIYQMSKTSSAASLSIEEARDIAKSQFQGEVIEIGLEKDGNRVVYEMEMKGDRHEYELVLDGETGEVIRLEQKASAKVEKKSASKESSEEADDTKKENSTENTDEDANSETSQTNKSKQQNNDNDERKRVKTDNPSEQENDNHHSTAEKADDDVKAVRFEQPKKQKLPIIQDQAIQIAQSEITFDGRVEEVELDDDGRLYYDIKMVSATHEAEIEIDAYTGAILSISTEREDD</sequence>
<feature type="domain" description="PepSY" evidence="2">
    <location>
        <begin position="34"/>
        <end position="89"/>
    </location>
</feature>